<evidence type="ECO:0000313" key="6">
    <source>
        <dbReference type="EMBL" id="ADZ82493.1"/>
    </source>
</evidence>
<dbReference type="GO" id="GO:0008745">
    <property type="term" value="F:N-acetylmuramoyl-L-alanine amidase activity"/>
    <property type="evidence" value="ECO:0007669"/>
    <property type="project" value="UniProtKB-EC"/>
</dbReference>
<dbReference type="PANTHER" id="PTHR30417">
    <property type="entry name" value="N-ACETYLMURAMOYL-L-ALANINE AMIDASE AMID"/>
    <property type="match status" value="1"/>
</dbReference>
<dbReference type="EMBL" id="CP002582">
    <property type="protein sequence ID" value="ADZ82493.1"/>
    <property type="molecule type" value="Genomic_DNA"/>
</dbReference>
<dbReference type="HOGENOM" id="CLU_047675_4_0_9"/>
<proteinExistence type="predicted"/>
<dbReference type="GO" id="GO:0009253">
    <property type="term" value="P:peptidoglycan catabolic process"/>
    <property type="evidence" value="ECO:0007669"/>
    <property type="project" value="InterPro"/>
</dbReference>
<dbReference type="InterPro" id="IPR036505">
    <property type="entry name" value="Amidase/PGRP_sf"/>
</dbReference>
<dbReference type="eggNOG" id="COG5632">
    <property type="taxonomic scope" value="Bacteria"/>
</dbReference>
<organism evidence="6 7">
    <name type="scientific">Cellulosilyticum lentocellum (strain ATCC 49066 / DSM 5427 / NCIMB 11756 / RHM5)</name>
    <name type="common">Clostridium lentocellum</name>
    <dbReference type="NCBI Taxonomy" id="642492"/>
    <lineage>
        <taxon>Bacteria</taxon>
        <taxon>Bacillati</taxon>
        <taxon>Bacillota</taxon>
        <taxon>Clostridia</taxon>
        <taxon>Lachnospirales</taxon>
        <taxon>Cellulosilyticaceae</taxon>
        <taxon>Cellulosilyticum</taxon>
    </lineage>
</organism>
<evidence type="ECO:0000256" key="2">
    <source>
        <dbReference type="ARBA" id="ARBA00011901"/>
    </source>
</evidence>
<dbReference type="RefSeq" id="WP_013655794.1">
    <property type="nucleotide sequence ID" value="NC_015275.1"/>
</dbReference>
<keyword evidence="4" id="KW-0961">Cell wall biogenesis/degradation</keyword>
<evidence type="ECO:0000256" key="4">
    <source>
        <dbReference type="ARBA" id="ARBA00023316"/>
    </source>
</evidence>
<dbReference type="CDD" id="cd06583">
    <property type="entry name" value="PGRP"/>
    <property type="match status" value="1"/>
</dbReference>
<evidence type="ECO:0000313" key="7">
    <source>
        <dbReference type="Proteomes" id="UP000008467"/>
    </source>
</evidence>
<dbReference type="EC" id="3.5.1.28" evidence="2"/>
<dbReference type="Proteomes" id="UP000008467">
    <property type="component" value="Chromosome"/>
</dbReference>
<dbReference type="InterPro" id="IPR051206">
    <property type="entry name" value="NAMLAA_amidase_2"/>
</dbReference>
<keyword evidence="7" id="KW-1185">Reference proteome</keyword>
<evidence type="ECO:0000256" key="3">
    <source>
        <dbReference type="ARBA" id="ARBA00022801"/>
    </source>
</evidence>
<dbReference type="SUPFAM" id="SSF55846">
    <property type="entry name" value="N-acetylmuramoyl-L-alanine amidase-like"/>
    <property type="match status" value="1"/>
</dbReference>
<dbReference type="Pfam" id="PF01510">
    <property type="entry name" value="Amidase_2"/>
    <property type="match status" value="1"/>
</dbReference>
<dbReference type="KEGG" id="cle:Clole_0760"/>
<evidence type="ECO:0000256" key="1">
    <source>
        <dbReference type="ARBA" id="ARBA00001561"/>
    </source>
</evidence>
<dbReference type="GO" id="GO:0009254">
    <property type="term" value="P:peptidoglycan turnover"/>
    <property type="evidence" value="ECO:0007669"/>
    <property type="project" value="TreeGrafter"/>
</dbReference>
<dbReference type="STRING" id="642492.Clole_0760"/>
<dbReference type="PANTHER" id="PTHR30417:SF1">
    <property type="entry name" value="N-ACETYLMURAMOYL-L-ALANINE AMIDASE AMID"/>
    <property type="match status" value="1"/>
</dbReference>
<dbReference type="AlphaFoldDB" id="F2JPE5"/>
<gene>
    <name evidence="6" type="ordered locus">Clole_0760</name>
</gene>
<dbReference type="GO" id="GO:0071555">
    <property type="term" value="P:cell wall organization"/>
    <property type="evidence" value="ECO:0007669"/>
    <property type="project" value="UniProtKB-KW"/>
</dbReference>
<dbReference type="InterPro" id="IPR002502">
    <property type="entry name" value="Amidase_domain"/>
</dbReference>
<name>F2JPE5_CELLD</name>
<sequence>MNIKVNPSNRSNYGSKRQLSSIKYIVIHYTGNDGDSDESNSNYFKGDRGVSAHYFIDDDSITQTVQDEYVAWSVGGKKYPDCLQTGGGKWYGKCTNANSISIELCDSVKNGRYDFTENTLKQATELTLLLMDKYNIPKENVIRHFDVTGKVCPLPFVREPKQWESFKLILTRQDVDLQKAVAAIEKSGIAINVTSWNDVSKINLKNVPALLIKLGGLDKLVKAGIISNHSTWVNGSYTADNVRSLLIKYANKIA</sequence>
<accession>F2JPE5</accession>
<evidence type="ECO:0000259" key="5">
    <source>
        <dbReference type="SMART" id="SM00644"/>
    </source>
</evidence>
<protein>
    <recommendedName>
        <fullName evidence="2">N-acetylmuramoyl-L-alanine amidase</fullName>
        <ecNumber evidence="2">3.5.1.28</ecNumber>
    </recommendedName>
</protein>
<keyword evidence="3" id="KW-0378">Hydrolase</keyword>
<comment type="catalytic activity">
    <reaction evidence="1">
        <text>Hydrolyzes the link between N-acetylmuramoyl residues and L-amino acid residues in certain cell-wall glycopeptides.</text>
        <dbReference type="EC" id="3.5.1.28"/>
    </reaction>
</comment>
<dbReference type="SMART" id="SM00644">
    <property type="entry name" value="Ami_2"/>
    <property type="match status" value="1"/>
</dbReference>
<dbReference type="Gene3D" id="3.40.80.10">
    <property type="entry name" value="Peptidoglycan recognition protein-like"/>
    <property type="match status" value="1"/>
</dbReference>
<feature type="domain" description="N-acetylmuramoyl-L-alanine amidase" evidence="5">
    <location>
        <begin position="12"/>
        <end position="154"/>
    </location>
</feature>
<reference evidence="6 7" key="1">
    <citation type="journal article" date="2011" name="J. Bacteriol.">
        <title>Complete genome sequence of the cellulose-degrading bacterium Cellulosilyticum lentocellum.</title>
        <authorList>
            <consortium name="US DOE Joint Genome Institute"/>
            <person name="Miller D.A."/>
            <person name="Suen G."/>
            <person name="Bruce D."/>
            <person name="Copeland A."/>
            <person name="Cheng J.F."/>
            <person name="Detter C."/>
            <person name="Goodwin L.A."/>
            <person name="Han C.S."/>
            <person name="Hauser L.J."/>
            <person name="Land M.L."/>
            <person name="Lapidus A."/>
            <person name="Lucas S."/>
            <person name="Meincke L."/>
            <person name="Pitluck S."/>
            <person name="Tapia R."/>
            <person name="Teshima H."/>
            <person name="Woyke T."/>
            <person name="Fox B.G."/>
            <person name="Angert E.R."/>
            <person name="Currie C.R."/>
        </authorList>
    </citation>
    <scope>NUCLEOTIDE SEQUENCE [LARGE SCALE GENOMIC DNA]</scope>
    <source>
        <strain evidence="7">ATCC 49066 / DSM 5427 / NCIMB 11756 / RHM5</strain>
    </source>
</reference>